<dbReference type="Proteomes" id="UP000636811">
    <property type="component" value="Unassembled WGS sequence"/>
</dbReference>
<dbReference type="Pfam" id="PF15561">
    <property type="entry name" value="Imm15"/>
    <property type="match status" value="1"/>
</dbReference>
<sequence length="168" mass="20099">MKNFEDEFNTLIKKEKLNDLSIYFSDYESYEEIPLFSRYKNISFLSELSFNEKNKILIRKGIELIRHVSEVSLSYLKEDETEDYFICLSITDWDFDDYKEINCLSPHIYISRKKEWLLSCLELTQKNSIEENLVKEYLTFLDLNSCDVYVSGKCTNTNRVYILEQPID</sequence>
<evidence type="ECO:0000313" key="1">
    <source>
        <dbReference type="EMBL" id="MBF7977793.1"/>
    </source>
</evidence>
<name>A0ABS0E0U3_9GAMM</name>
<protein>
    <submittedName>
        <fullName evidence="1">Uncharacterized protein</fullName>
    </submittedName>
</protein>
<dbReference type="InterPro" id="IPR028264">
    <property type="entry name" value="Imm15"/>
</dbReference>
<dbReference type="RefSeq" id="WP_195812937.1">
    <property type="nucleotide sequence ID" value="NZ_JADOBI010000001.1"/>
</dbReference>
<proteinExistence type="predicted"/>
<reference evidence="1 2" key="1">
    <citation type="submission" date="2020-11" db="EMBL/GenBank/DDBJ databases">
        <title>Taxonomic investigation of Rahnella strains.</title>
        <authorList>
            <person name="Lee S.D."/>
        </authorList>
    </citation>
    <scope>NUCLEOTIDE SEQUENCE [LARGE SCALE GENOMIC DNA]</scope>
    <source>
        <strain evidence="1 2">SAP-17</strain>
    </source>
</reference>
<accession>A0ABS0E0U3</accession>
<dbReference type="EMBL" id="JADOBI010000001">
    <property type="protein sequence ID" value="MBF7977793.1"/>
    <property type="molecule type" value="Genomic_DNA"/>
</dbReference>
<keyword evidence="2" id="KW-1185">Reference proteome</keyword>
<organism evidence="1 2">
    <name type="scientific">Rahnella laticis</name>
    <dbReference type="NCBI Taxonomy" id="2787622"/>
    <lineage>
        <taxon>Bacteria</taxon>
        <taxon>Pseudomonadati</taxon>
        <taxon>Pseudomonadota</taxon>
        <taxon>Gammaproteobacteria</taxon>
        <taxon>Enterobacterales</taxon>
        <taxon>Yersiniaceae</taxon>
        <taxon>Rahnella</taxon>
    </lineage>
</organism>
<comment type="caution">
    <text evidence="1">The sequence shown here is derived from an EMBL/GenBank/DDBJ whole genome shotgun (WGS) entry which is preliminary data.</text>
</comment>
<gene>
    <name evidence="1" type="ORF">IV433_00045</name>
</gene>
<evidence type="ECO:0000313" key="2">
    <source>
        <dbReference type="Proteomes" id="UP000636811"/>
    </source>
</evidence>